<proteinExistence type="predicted"/>
<dbReference type="PANTHER" id="PTHR30363:SF44">
    <property type="entry name" value="AGA OPERON TRANSCRIPTIONAL REPRESSOR-RELATED"/>
    <property type="match status" value="1"/>
</dbReference>
<gene>
    <name evidence="5" type="ORF">ACFPZN_44895</name>
</gene>
<evidence type="ECO:0000256" key="3">
    <source>
        <dbReference type="ARBA" id="ARBA00023163"/>
    </source>
</evidence>
<keyword evidence="6" id="KW-1185">Reference proteome</keyword>
<accession>A0ABW1AE48</accession>
<evidence type="ECO:0000256" key="1">
    <source>
        <dbReference type="ARBA" id="ARBA00023015"/>
    </source>
</evidence>
<keyword evidence="2 5" id="KW-0238">DNA-binding</keyword>
<keyword evidence="1" id="KW-0805">Transcription regulation</keyword>
<dbReference type="InterPro" id="IPR011991">
    <property type="entry name" value="ArsR-like_HTH"/>
</dbReference>
<evidence type="ECO:0000256" key="2">
    <source>
        <dbReference type="ARBA" id="ARBA00023125"/>
    </source>
</evidence>
<feature type="domain" description="HTH deoR-type" evidence="4">
    <location>
        <begin position="2"/>
        <end position="57"/>
    </location>
</feature>
<dbReference type="Pfam" id="PF00455">
    <property type="entry name" value="DeoRC"/>
    <property type="match status" value="1"/>
</dbReference>
<dbReference type="PRINTS" id="PR00037">
    <property type="entry name" value="HTHLACR"/>
</dbReference>
<dbReference type="InterPro" id="IPR014036">
    <property type="entry name" value="DeoR-like_C"/>
</dbReference>
<organism evidence="5 6">
    <name type="scientific">Actinomadura rugatobispora</name>
    <dbReference type="NCBI Taxonomy" id="1994"/>
    <lineage>
        <taxon>Bacteria</taxon>
        <taxon>Bacillati</taxon>
        <taxon>Actinomycetota</taxon>
        <taxon>Actinomycetes</taxon>
        <taxon>Streptosporangiales</taxon>
        <taxon>Thermomonosporaceae</taxon>
        <taxon>Actinomadura</taxon>
    </lineage>
</organism>
<evidence type="ECO:0000313" key="6">
    <source>
        <dbReference type="Proteomes" id="UP001596074"/>
    </source>
</evidence>
<dbReference type="InterPro" id="IPR037171">
    <property type="entry name" value="NagB/RpiA_transferase-like"/>
</dbReference>
<dbReference type="InterPro" id="IPR036388">
    <property type="entry name" value="WH-like_DNA-bd_sf"/>
</dbReference>
<evidence type="ECO:0000259" key="4">
    <source>
        <dbReference type="PROSITE" id="PS51000"/>
    </source>
</evidence>
<dbReference type="InterPro" id="IPR018356">
    <property type="entry name" value="Tscrpt_reg_HTH_DeoR_CS"/>
</dbReference>
<dbReference type="SUPFAM" id="SSF100950">
    <property type="entry name" value="NagB/RpiA/CoA transferase-like"/>
    <property type="match status" value="1"/>
</dbReference>
<dbReference type="InterPro" id="IPR001034">
    <property type="entry name" value="DeoR_HTH"/>
</dbReference>
<comment type="caution">
    <text evidence="5">The sequence shown here is derived from an EMBL/GenBank/DDBJ whole genome shotgun (WGS) entry which is preliminary data.</text>
</comment>
<dbReference type="Proteomes" id="UP001596074">
    <property type="component" value="Unassembled WGS sequence"/>
</dbReference>
<dbReference type="PROSITE" id="PS00894">
    <property type="entry name" value="HTH_DEOR_1"/>
    <property type="match status" value="1"/>
</dbReference>
<dbReference type="Gene3D" id="3.40.50.1360">
    <property type="match status" value="1"/>
</dbReference>
<dbReference type="SMART" id="SM00420">
    <property type="entry name" value="HTH_DEOR"/>
    <property type="match status" value="1"/>
</dbReference>
<dbReference type="Pfam" id="PF08220">
    <property type="entry name" value="HTH_DeoR"/>
    <property type="match status" value="1"/>
</dbReference>
<dbReference type="PANTHER" id="PTHR30363">
    <property type="entry name" value="HTH-TYPE TRANSCRIPTIONAL REGULATOR SRLR-RELATED"/>
    <property type="match status" value="1"/>
</dbReference>
<dbReference type="SMART" id="SM01134">
    <property type="entry name" value="DeoRC"/>
    <property type="match status" value="1"/>
</dbReference>
<dbReference type="Gene3D" id="1.10.10.10">
    <property type="entry name" value="Winged helix-like DNA-binding domain superfamily/Winged helix DNA-binding domain"/>
    <property type="match status" value="1"/>
</dbReference>
<sequence length="254" mass="26677">MRAEERRVRIARLLREQPVRVEEMAELFAVSPSTIRRDLATLSDEGAVVRTYGGALSAAPGEQSLHEREKLALAQKAAIAKAAEGCVRPGTVLLLDAGTTVGALAERLASWAGITVVTNGLTTLEALADSAGVELIALGGAVRHVSLGMIGPIAEGALRGITADAVFLGADGVVAGRGVCEGTAEQAALKRLMVEQAREVFVLADASKLGRAESHWWTALDRPWTLITDAGAPEEALAEFRRRPEVSVTVATPV</sequence>
<protein>
    <submittedName>
        <fullName evidence="5">DeoR/GlpR family DNA-binding transcription regulator</fullName>
    </submittedName>
</protein>
<evidence type="ECO:0000313" key="5">
    <source>
        <dbReference type="EMBL" id="MFC5752795.1"/>
    </source>
</evidence>
<keyword evidence="3" id="KW-0804">Transcription</keyword>
<dbReference type="SUPFAM" id="SSF46785">
    <property type="entry name" value="Winged helix' DNA-binding domain"/>
    <property type="match status" value="1"/>
</dbReference>
<name>A0ABW1AE48_9ACTN</name>
<reference evidence="6" key="1">
    <citation type="journal article" date="2019" name="Int. J. Syst. Evol. Microbiol.">
        <title>The Global Catalogue of Microorganisms (GCM) 10K type strain sequencing project: providing services to taxonomists for standard genome sequencing and annotation.</title>
        <authorList>
            <consortium name="The Broad Institute Genomics Platform"/>
            <consortium name="The Broad Institute Genome Sequencing Center for Infectious Disease"/>
            <person name="Wu L."/>
            <person name="Ma J."/>
        </authorList>
    </citation>
    <scope>NUCLEOTIDE SEQUENCE [LARGE SCALE GENOMIC DNA]</scope>
    <source>
        <strain evidence="6">KCTC 42087</strain>
    </source>
</reference>
<dbReference type="RefSeq" id="WP_378289153.1">
    <property type="nucleotide sequence ID" value="NZ_JBHSON010000097.1"/>
</dbReference>
<dbReference type="EMBL" id="JBHSON010000097">
    <property type="protein sequence ID" value="MFC5752795.1"/>
    <property type="molecule type" value="Genomic_DNA"/>
</dbReference>
<dbReference type="CDD" id="cd00090">
    <property type="entry name" value="HTH_ARSR"/>
    <property type="match status" value="1"/>
</dbReference>
<dbReference type="InterPro" id="IPR050313">
    <property type="entry name" value="Carb_Metab_HTH_regulators"/>
</dbReference>
<dbReference type="PROSITE" id="PS51000">
    <property type="entry name" value="HTH_DEOR_2"/>
    <property type="match status" value="1"/>
</dbReference>
<dbReference type="InterPro" id="IPR036390">
    <property type="entry name" value="WH_DNA-bd_sf"/>
</dbReference>
<dbReference type="GO" id="GO:0003677">
    <property type="term" value="F:DNA binding"/>
    <property type="evidence" value="ECO:0007669"/>
    <property type="project" value="UniProtKB-KW"/>
</dbReference>